<comment type="subcellular location">
    <subcellularLocation>
        <location evidence="5">Nucleus</location>
        <location evidence="5">Nucleolus</location>
    </subcellularLocation>
    <subcellularLocation>
        <location evidence="5">Nucleus</location>
        <location evidence="5">Nucleoplasm</location>
    </subcellularLocation>
</comment>
<evidence type="ECO:0000256" key="2">
    <source>
        <dbReference type="ARBA" id="ARBA00018339"/>
    </source>
</evidence>
<dbReference type="Proteomes" id="UP000265703">
    <property type="component" value="Unassembled WGS sequence"/>
</dbReference>
<accession>A0A397SAC4</accession>
<dbReference type="PIRSF" id="PIRSF017302">
    <property type="entry name" value="Gltscr2"/>
    <property type="match status" value="1"/>
</dbReference>
<evidence type="ECO:0000256" key="3">
    <source>
        <dbReference type="ARBA" id="ARBA00022517"/>
    </source>
</evidence>
<feature type="region of interest" description="Disordered" evidence="6">
    <location>
        <begin position="228"/>
        <end position="297"/>
    </location>
</feature>
<dbReference type="GO" id="GO:0000027">
    <property type="term" value="P:ribosomal large subunit assembly"/>
    <property type="evidence" value="ECO:0007669"/>
    <property type="project" value="UniProtKB-UniRule"/>
</dbReference>
<evidence type="ECO:0000313" key="8">
    <source>
        <dbReference type="Proteomes" id="UP000265703"/>
    </source>
</evidence>
<dbReference type="AlphaFoldDB" id="A0A397SAC4"/>
<name>A0A397SAC4_9GLOM</name>
<organism evidence="7 8">
    <name type="scientific">Glomus cerebriforme</name>
    <dbReference type="NCBI Taxonomy" id="658196"/>
    <lineage>
        <taxon>Eukaryota</taxon>
        <taxon>Fungi</taxon>
        <taxon>Fungi incertae sedis</taxon>
        <taxon>Mucoromycota</taxon>
        <taxon>Glomeromycotina</taxon>
        <taxon>Glomeromycetes</taxon>
        <taxon>Glomerales</taxon>
        <taxon>Glomeraceae</taxon>
        <taxon>Glomus</taxon>
    </lineage>
</organism>
<keyword evidence="8" id="KW-1185">Reference proteome</keyword>
<evidence type="ECO:0000313" key="7">
    <source>
        <dbReference type="EMBL" id="RIA80937.1"/>
    </source>
</evidence>
<evidence type="ECO:0000256" key="6">
    <source>
        <dbReference type="SAM" id="MobiDB-lite"/>
    </source>
</evidence>
<dbReference type="PANTHER" id="PTHR14211:SF7">
    <property type="entry name" value="RIBOSOME BIOGENESIS PROTEIN NOP53"/>
    <property type="match status" value="1"/>
</dbReference>
<dbReference type="OrthoDB" id="5072at2759"/>
<feature type="region of interest" description="Disordered" evidence="6">
    <location>
        <begin position="141"/>
        <end position="171"/>
    </location>
</feature>
<dbReference type="STRING" id="658196.A0A397SAC4"/>
<dbReference type="InterPro" id="IPR011687">
    <property type="entry name" value="Nop53/GLTSCR2"/>
</dbReference>
<feature type="compositionally biased region" description="Acidic residues" evidence="6">
    <location>
        <begin position="245"/>
        <end position="256"/>
    </location>
</feature>
<dbReference type="GO" id="GO:0006364">
    <property type="term" value="P:rRNA processing"/>
    <property type="evidence" value="ECO:0007669"/>
    <property type="project" value="TreeGrafter"/>
</dbReference>
<proteinExistence type="inferred from homology"/>
<comment type="similarity">
    <text evidence="1 5">Belongs to the NOP53 family.</text>
</comment>
<evidence type="ECO:0000256" key="4">
    <source>
        <dbReference type="ARBA" id="ARBA00023242"/>
    </source>
</evidence>
<dbReference type="GO" id="GO:0005654">
    <property type="term" value="C:nucleoplasm"/>
    <property type="evidence" value="ECO:0007669"/>
    <property type="project" value="UniProtKB-SubCell"/>
</dbReference>
<comment type="function">
    <text evidence="5">May play a role in ribosome biogenesis.</text>
</comment>
<dbReference type="EMBL" id="QKYT01000874">
    <property type="protein sequence ID" value="RIA80937.1"/>
    <property type="molecule type" value="Genomic_DNA"/>
</dbReference>
<reference evidence="7 8" key="1">
    <citation type="submission" date="2018-06" db="EMBL/GenBank/DDBJ databases">
        <title>Comparative genomics reveals the genomic features of Rhizophagus irregularis, R. cerebriforme, R. diaphanum and Gigaspora rosea, and their symbiotic lifestyle signature.</title>
        <authorList>
            <person name="Morin E."/>
            <person name="San Clemente H."/>
            <person name="Chen E.C.H."/>
            <person name="De La Providencia I."/>
            <person name="Hainaut M."/>
            <person name="Kuo A."/>
            <person name="Kohler A."/>
            <person name="Murat C."/>
            <person name="Tang N."/>
            <person name="Roy S."/>
            <person name="Loubradou J."/>
            <person name="Henrissat B."/>
            <person name="Grigoriev I.V."/>
            <person name="Corradi N."/>
            <person name="Roux C."/>
            <person name="Martin F.M."/>
        </authorList>
    </citation>
    <scope>NUCLEOTIDE SEQUENCE [LARGE SCALE GENOMIC DNA]</scope>
    <source>
        <strain evidence="7 8">DAOM 227022</strain>
    </source>
</reference>
<comment type="caution">
    <text evidence="7">The sequence shown here is derived from an EMBL/GenBank/DDBJ whole genome shotgun (WGS) entry which is preliminary data.</text>
</comment>
<gene>
    <name evidence="7" type="ORF">C1645_791559</name>
</gene>
<protein>
    <recommendedName>
        <fullName evidence="2 5">Ribosome biogenesis protein NOP53</fullName>
    </recommendedName>
</protein>
<evidence type="ECO:0000256" key="5">
    <source>
        <dbReference type="PIRNR" id="PIRNR017302"/>
    </source>
</evidence>
<sequence length="413" mass="48401">MASIISTEQVVKKKLQPSRKGKKAWRKNVDITDVEKTLERIRAEERIIGARIRDLPDEKIFTIDTTGETDSGKKINKKFAKLKIDQILENSSKIPAVLSRSKQKKDYGKHYISKYTNIKSEELIKRKILLVTEEYDIWDEKKSEESSQDNDNDFLHPIKKRKIKPPPTINVKPTDVVPAVHFPHPGASYNPKFEDHQSLLKVAHEEEVVKLQQKQKLQSQLPILSTEVSSSALNPEDMVDKDISDISEDEVEDNEKNDDVIIKQAKNQHKKTRAERNKEKRKFARLKEEQERKAKKEFRKELERLPEIIQCVKNEFMEREEQQAEKAKAAKEKATLPLKKIGKYPVKKLPIDIQLQEELSESLRTLKPEGNLFRDRMVSLEERNIIEPRVKVKKRKRKYKLREFEKSSHKNFN</sequence>
<feature type="compositionally biased region" description="Basic residues" evidence="6">
    <location>
        <begin position="266"/>
        <end position="284"/>
    </location>
</feature>
<dbReference type="GO" id="GO:0005730">
    <property type="term" value="C:nucleolus"/>
    <property type="evidence" value="ECO:0007669"/>
    <property type="project" value="UniProtKB-SubCell"/>
</dbReference>
<dbReference type="Pfam" id="PF07767">
    <property type="entry name" value="Nop53"/>
    <property type="match status" value="1"/>
</dbReference>
<keyword evidence="4 5" id="KW-0539">Nucleus</keyword>
<dbReference type="PANTHER" id="PTHR14211">
    <property type="entry name" value="GLIOMA SUPPRESSOR CANDIDATE REGION GENE 2"/>
    <property type="match status" value="1"/>
</dbReference>
<feature type="compositionally biased region" description="Basic and acidic residues" evidence="6">
    <location>
        <begin position="285"/>
        <end position="297"/>
    </location>
</feature>
<keyword evidence="3 5" id="KW-0690">Ribosome biogenesis</keyword>
<dbReference type="GO" id="GO:0008097">
    <property type="term" value="F:5S rRNA binding"/>
    <property type="evidence" value="ECO:0007669"/>
    <property type="project" value="TreeGrafter"/>
</dbReference>
<evidence type="ECO:0000256" key="1">
    <source>
        <dbReference type="ARBA" id="ARBA00008838"/>
    </source>
</evidence>